<evidence type="ECO:0000313" key="6">
    <source>
        <dbReference type="Proteomes" id="UP001549920"/>
    </source>
</evidence>
<dbReference type="EMBL" id="JBEUOH010000015">
    <property type="protein sequence ID" value="KAL0878789.1"/>
    <property type="molecule type" value="Genomic_DNA"/>
</dbReference>
<dbReference type="Proteomes" id="UP001549920">
    <property type="component" value="Unassembled WGS sequence"/>
</dbReference>
<comment type="caution">
    <text evidence="4">The sequence shown here is derived from an EMBL/GenBank/DDBJ whole genome shotgun (WGS) entry which is preliminary data.</text>
</comment>
<evidence type="ECO:0000256" key="2">
    <source>
        <dbReference type="SAM" id="MobiDB-lite"/>
    </source>
</evidence>
<proteinExistence type="predicted"/>
<dbReference type="Pfam" id="PF25298">
    <property type="entry name" value="Baculo_FP_2nd"/>
    <property type="match status" value="1"/>
</dbReference>
<evidence type="ECO:0000313" key="4">
    <source>
        <dbReference type="EMBL" id="KAL0878789.1"/>
    </source>
</evidence>
<name>A0ABR3HQF1_LOXSC</name>
<dbReference type="InterPro" id="IPR057251">
    <property type="entry name" value="FP_C"/>
</dbReference>
<evidence type="ECO:0000256" key="1">
    <source>
        <dbReference type="SAM" id="Coils"/>
    </source>
</evidence>
<gene>
    <name evidence="5" type="ORF">ABMA27_003315</name>
    <name evidence="4" type="ORF">ABMA27_003819</name>
</gene>
<keyword evidence="1" id="KW-0175">Coiled coil</keyword>
<evidence type="ECO:0000313" key="5">
    <source>
        <dbReference type="EMBL" id="KAL0879587.1"/>
    </source>
</evidence>
<sequence>MESELNRTKSDSHIYTTPGRDTITPPNYVAFRSKRCREDLEDERFEKLKEDMMSALQTMMQNEFKKINPLLQDIKKTNQSIEESMSFLAAQNEELKKRLDRLECESKKDKEYIMLLEDKLEDVKRENQKGHFEIKNVPQIKPTETKDDLVKIVLCLSQTIDCSLTEKDITDVYRIRAKREPTKNTPIIVETSSAILKSTVLQKCKAHNIKNKEKLRAKHLGFKTNEDTPIYVSEQLTSKGARLYFLARDLAKTKSYTFCWTSFGRVYVRKTTDSPVILIRNEAQVHNLMQQT</sequence>
<protein>
    <recommendedName>
        <fullName evidence="3">FP protein C-terminal domain-containing protein</fullName>
    </recommendedName>
</protein>
<feature type="region of interest" description="Disordered" evidence="2">
    <location>
        <begin position="1"/>
        <end position="21"/>
    </location>
</feature>
<organism evidence="4 6">
    <name type="scientific">Loxostege sticticalis</name>
    <name type="common">Beet webworm moth</name>
    <dbReference type="NCBI Taxonomy" id="481309"/>
    <lineage>
        <taxon>Eukaryota</taxon>
        <taxon>Metazoa</taxon>
        <taxon>Ecdysozoa</taxon>
        <taxon>Arthropoda</taxon>
        <taxon>Hexapoda</taxon>
        <taxon>Insecta</taxon>
        <taxon>Pterygota</taxon>
        <taxon>Neoptera</taxon>
        <taxon>Endopterygota</taxon>
        <taxon>Lepidoptera</taxon>
        <taxon>Glossata</taxon>
        <taxon>Ditrysia</taxon>
        <taxon>Pyraloidea</taxon>
        <taxon>Crambidae</taxon>
        <taxon>Pyraustinae</taxon>
        <taxon>Loxostege</taxon>
    </lineage>
</organism>
<reference evidence="4 6" key="1">
    <citation type="submission" date="2024-06" db="EMBL/GenBank/DDBJ databases">
        <title>A chromosome-level genome assembly of beet webworm, Loxostege sticticalis.</title>
        <authorList>
            <person name="Zhang Y."/>
        </authorList>
    </citation>
    <scope>NUCLEOTIDE SEQUENCE [LARGE SCALE GENOMIC DNA]</scope>
    <source>
        <strain evidence="4">AQ026</strain>
        <tissue evidence="4">Whole body</tissue>
    </source>
</reference>
<dbReference type="EMBL" id="JBEUOH010000014">
    <property type="protein sequence ID" value="KAL0879587.1"/>
    <property type="molecule type" value="Genomic_DNA"/>
</dbReference>
<feature type="compositionally biased region" description="Basic and acidic residues" evidence="2">
    <location>
        <begin position="1"/>
        <end position="12"/>
    </location>
</feature>
<keyword evidence="6" id="KW-1185">Reference proteome</keyword>
<feature type="domain" description="FP protein C-terminal" evidence="3">
    <location>
        <begin position="237"/>
        <end position="288"/>
    </location>
</feature>
<feature type="coiled-coil region" evidence="1">
    <location>
        <begin position="78"/>
        <end position="112"/>
    </location>
</feature>
<evidence type="ECO:0000259" key="3">
    <source>
        <dbReference type="Pfam" id="PF25298"/>
    </source>
</evidence>
<accession>A0ABR3HQF1</accession>